<name>A0A6G0X0P2_9STRA</name>
<comment type="caution">
    <text evidence="3">The sequence shown here is derived from an EMBL/GenBank/DDBJ whole genome shotgun (WGS) entry which is preliminary data.</text>
</comment>
<proteinExistence type="predicted"/>
<evidence type="ECO:0000313" key="4">
    <source>
        <dbReference type="Proteomes" id="UP000481153"/>
    </source>
</evidence>
<keyword evidence="2" id="KW-1133">Transmembrane helix</keyword>
<keyword evidence="2" id="KW-0472">Membrane</keyword>
<evidence type="ECO:0000256" key="2">
    <source>
        <dbReference type="SAM" id="Phobius"/>
    </source>
</evidence>
<sequence length="393" mass="40649">MARMYAKTFSSADCTGSVIYLQFGKTTDFFVPETCDGSSGNGTIVDTNDVALYQYVANKTYMDIKSTDVTERVLAHSCVFAGPSSLYMYANCTSNTYGTYQDKKCTKPLQQVKSSNSPTIQCFVPKAVVTPTIAVSSTTPTPDVVVVPTTAAPPTAFFKTYASSNCSGAVQMVVTSAFLNQTGFSQCANGRLVQPQQPSASEFSPSAAYAAFSGKDLSGYIISGKCLPSPSTNGSFILVNCSAEAIVKEYLDSSCVVLASTPSSLTSGPSCVVLNNATSSPPPVVTTATVKPTTAIPTVAPTTTGVISTIPVVDTTVVPSTSAPISTVSTGDEAESSGDSNVGGGAGGIAVLVILLIMVIVVIAMYFRQKKTTQGKQRLTSPVPDAAPQADAT</sequence>
<evidence type="ECO:0000256" key="1">
    <source>
        <dbReference type="SAM" id="MobiDB-lite"/>
    </source>
</evidence>
<organism evidence="3 4">
    <name type="scientific">Aphanomyces euteiches</name>
    <dbReference type="NCBI Taxonomy" id="100861"/>
    <lineage>
        <taxon>Eukaryota</taxon>
        <taxon>Sar</taxon>
        <taxon>Stramenopiles</taxon>
        <taxon>Oomycota</taxon>
        <taxon>Saprolegniomycetes</taxon>
        <taxon>Saprolegniales</taxon>
        <taxon>Verrucalvaceae</taxon>
        <taxon>Aphanomyces</taxon>
    </lineage>
</organism>
<feature type="transmembrane region" description="Helical" evidence="2">
    <location>
        <begin position="346"/>
        <end position="367"/>
    </location>
</feature>
<dbReference type="Proteomes" id="UP000481153">
    <property type="component" value="Unassembled WGS sequence"/>
</dbReference>
<gene>
    <name evidence="3" type="ORF">Ae201684_009688</name>
</gene>
<accession>A0A6G0X0P2</accession>
<feature type="region of interest" description="Disordered" evidence="1">
    <location>
        <begin position="374"/>
        <end position="393"/>
    </location>
</feature>
<feature type="region of interest" description="Disordered" evidence="1">
    <location>
        <begin position="322"/>
        <end position="341"/>
    </location>
</feature>
<keyword evidence="2" id="KW-0812">Transmembrane</keyword>
<keyword evidence="4" id="KW-1185">Reference proteome</keyword>
<dbReference type="VEuPathDB" id="FungiDB:AeMF1_001795"/>
<dbReference type="AlphaFoldDB" id="A0A6G0X0P2"/>
<reference evidence="3 4" key="1">
    <citation type="submission" date="2019-07" db="EMBL/GenBank/DDBJ databases">
        <title>Genomics analysis of Aphanomyces spp. identifies a new class of oomycete effector associated with host adaptation.</title>
        <authorList>
            <person name="Gaulin E."/>
        </authorList>
    </citation>
    <scope>NUCLEOTIDE SEQUENCE [LARGE SCALE GENOMIC DNA]</scope>
    <source>
        <strain evidence="3 4">ATCC 201684</strain>
    </source>
</reference>
<evidence type="ECO:0000313" key="3">
    <source>
        <dbReference type="EMBL" id="KAF0733442.1"/>
    </source>
</evidence>
<dbReference type="EMBL" id="VJMJ01000122">
    <property type="protein sequence ID" value="KAF0733442.1"/>
    <property type="molecule type" value="Genomic_DNA"/>
</dbReference>
<protein>
    <submittedName>
        <fullName evidence="3">Uncharacterized protein</fullName>
    </submittedName>
</protein>